<dbReference type="AlphaFoldDB" id="A0A7T5R383"/>
<reference evidence="1 2" key="1">
    <citation type="submission" date="2020-07" db="EMBL/GenBank/DDBJ databases">
        <title>Huge and variable diversity of episymbiotic CPR bacteria and DPANN archaea in groundwater ecosystems.</title>
        <authorList>
            <person name="He C.Y."/>
            <person name="Keren R."/>
            <person name="Whittaker M."/>
            <person name="Farag I.F."/>
            <person name="Doudna J."/>
            <person name="Cate J.H.D."/>
            <person name="Banfield J.F."/>
        </authorList>
    </citation>
    <scope>NUCLEOTIDE SEQUENCE [LARGE SCALE GENOMIC DNA]</scope>
    <source>
        <strain evidence="1">NC_groundwater_70_Ag_B-0.1um_54_66</strain>
    </source>
</reference>
<accession>A0A7T5R383</accession>
<organism evidence="1 2">
    <name type="scientific">Micavibrio aeruginosavorus</name>
    <dbReference type="NCBI Taxonomy" id="349221"/>
    <lineage>
        <taxon>Bacteria</taxon>
        <taxon>Pseudomonadati</taxon>
        <taxon>Bdellovibrionota</taxon>
        <taxon>Bdellovibrionia</taxon>
        <taxon>Bdellovibrionales</taxon>
        <taxon>Pseudobdellovibrionaceae</taxon>
        <taxon>Micavibrio</taxon>
    </lineage>
</organism>
<dbReference type="Proteomes" id="UP000595362">
    <property type="component" value="Chromosome"/>
</dbReference>
<gene>
    <name evidence="1" type="ORF">HYS17_02375</name>
</gene>
<dbReference type="EMBL" id="CP066681">
    <property type="protein sequence ID" value="QQG36641.1"/>
    <property type="molecule type" value="Genomic_DNA"/>
</dbReference>
<evidence type="ECO:0000313" key="2">
    <source>
        <dbReference type="Proteomes" id="UP000595362"/>
    </source>
</evidence>
<evidence type="ECO:0000313" key="1">
    <source>
        <dbReference type="EMBL" id="QQG36641.1"/>
    </source>
</evidence>
<sequence length="216" mass="24258">MTTEIYVQTTPNITFHPLQFLPPVSLPFGRHMAIWIVRDGETIILNAYASEHKNIEVPNPLSEEWGNLVVEKFVVEDIPTNQTIEDMNLNKLNLTDVEAATAASAILSYYNNLGQLLDIEGRHIIDTGLGYAPVDGPNSNSIANSFLTLMNVDYNTLDLYEDGDSSEWHYAVWDHTAHDHAVDAAGNHTLQGFNGGEIRRLYTPYTDFSYYGFFTV</sequence>
<protein>
    <submittedName>
        <fullName evidence="1">Uncharacterized protein</fullName>
    </submittedName>
</protein>
<name>A0A7T5R383_9BACT</name>
<proteinExistence type="predicted"/>